<gene>
    <name evidence="3" type="ORF">AaeL_AAEL010305</name>
</gene>
<evidence type="ECO:0000313" key="4">
    <source>
        <dbReference type="Proteomes" id="UP000682892"/>
    </source>
</evidence>
<dbReference type="GO" id="GO:0008270">
    <property type="term" value="F:zinc ion binding"/>
    <property type="evidence" value="ECO:0007669"/>
    <property type="project" value="InterPro"/>
</dbReference>
<dbReference type="eggNOG" id="ENOG502TC95">
    <property type="taxonomic scope" value="Eukaryota"/>
</dbReference>
<feature type="region of interest" description="Disordered" evidence="1">
    <location>
        <begin position="1"/>
        <end position="21"/>
    </location>
</feature>
<reference evidence="3" key="3">
    <citation type="submission" date="2012-09" db="EMBL/GenBank/DDBJ databases">
        <authorList>
            <consortium name="VectorBase"/>
        </authorList>
    </citation>
    <scope>NUCLEOTIDE SEQUENCE</scope>
    <source>
        <strain evidence="3">Liverpool</strain>
    </source>
</reference>
<dbReference type="GO" id="GO:0005634">
    <property type="term" value="C:nucleus"/>
    <property type="evidence" value="ECO:0007669"/>
    <property type="project" value="InterPro"/>
</dbReference>
<evidence type="ECO:0000256" key="1">
    <source>
        <dbReference type="SAM" id="MobiDB-lite"/>
    </source>
</evidence>
<dbReference type="InterPro" id="IPR012934">
    <property type="entry name" value="Znf_AD"/>
</dbReference>
<dbReference type="PhylomeDB" id="Q0IEJ8"/>
<proteinExistence type="predicted"/>
<reference evidence="3" key="2">
    <citation type="journal article" date="2007" name="Science">
        <title>Genome sequence of Aedes aegypti, a major arbovirus vector.</title>
        <authorList>
            <person name="Nene V."/>
            <person name="Wortman J.R."/>
            <person name="Lawson D."/>
            <person name="Haas B."/>
            <person name="Kodira C."/>
            <person name="Tu Z.J."/>
            <person name="Loftus B."/>
            <person name="Xi Z."/>
            <person name="Megy K."/>
            <person name="Grabherr M."/>
            <person name="Ren Q."/>
            <person name="Zdobnov E.M."/>
            <person name="Lobo N.F."/>
            <person name="Campbell K.S."/>
            <person name="Brown S.E."/>
            <person name="Bonaldo M.F."/>
            <person name="Zhu J."/>
            <person name="Sinkins S.P."/>
            <person name="Hogenkamp D.G."/>
            <person name="Amedeo P."/>
            <person name="Arensburger P."/>
            <person name="Atkinson P.W."/>
            <person name="Bidwell S."/>
            <person name="Biedler J."/>
            <person name="Birney E."/>
            <person name="Bruggner R.V."/>
            <person name="Costas J."/>
            <person name="Coy M.R."/>
            <person name="Crabtree J."/>
            <person name="Crawford M."/>
            <person name="Debruyn B."/>
            <person name="Decaprio D."/>
            <person name="Eiglmeier K."/>
            <person name="Eisenstadt E."/>
            <person name="El-Dorry H."/>
            <person name="Gelbart W.M."/>
            <person name="Gomes S.L."/>
            <person name="Hammond M."/>
            <person name="Hannick L.I."/>
            <person name="Hogan J.R."/>
            <person name="Holmes M.H."/>
            <person name="Jaffe D."/>
            <person name="Johnston J.S."/>
            <person name="Kennedy R.C."/>
            <person name="Koo H."/>
            <person name="Kravitz S."/>
            <person name="Kriventseva E.V."/>
            <person name="Kulp D."/>
            <person name="Labutti K."/>
            <person name="Lee E."/>
            <person name="Li S."/>
            <person name="Lovin D.D."/>
            <person name="Mao C."/>
            <person name="Mauceli E."/>
            <person name="Menck C.F."/>
            <person name="Miller J.R."/>
            <person name="Montgomery P."/>
            <person name="Mori A."/>
            <person name="Nascimento A.L."/>
            <person name="Naveira H.F."/>
            <person name="Nusbaum C."/>
            <person name="O'leary S."/>
            <person name="Orvis J."/>
            <person name="Pertea M."/>
            <person name="Quesneville H."/>
            <person name="Reidenbach K.R."/>
            <person name="Rogers Y.H."/>
            <person name="Roth C.W."/>
            <person name="Schneider J.R."/>
            <person name="Schatz M."/>
            <person name="Shumway M."/>
            <person name="Stanke M."/>
            <person name="Stinson E.O."/>
            <person name="Tubio J.M."/>
            <person name="Vanzee J.P."/>
            <person name="Verjovski-Almeida S."/>
            <person name="Werner D."/>
            <person name="White O."/>
            <person name="Wyder S."/>
            <person name="Zeng Q."/>
            <person name="Zhao Q."/>
            <person name="Zhao Y."/>
            <person name="Hill C.A."/>
            <person name="Raikhel A.S."/>
            <person name="Soares M.B."/>
            <person name="Knudson D.L."/>
            <person name="Lee N.H."/>
            <person name="Galagan J."/>
            <person name="Salzberg S.L."/>
            <person name="Paulsen I.T."/>
            <person name="Dimopoulos G."/>
            <person name="Collins F.H."/>
            <person name="Birren B."/>
            <person name="Fraser-Liggett C.M."/>
            <person name="Severson D.W."/>
        </authorList>
    </citation>
    <scope>NUCLEOTIDE SEQUENCE [LARGE SCALE GENOMIC DNA]</scope>
    <source>
        <strain evidence="3">Liverpool</strain>
    </source>
</reference>
<feature type="domain" description="ZAD" evidence="2">
    <location>
        <begin position="30"/>
        <end position="90"/>
    </location>
</feature>
<dbReference type="EMBL" id="CH477655">
    <property type="protein sequence ID" value="EAT37712.1"/>
    <property type="molecule type" value="Genomic_DNA"/>
</dbReference>
<protein>
    <submittedName>
        <fullName evidence="3">AAEL010305-PA</fullName>
    </submittedName>
</protein>
<dbReference type="AlphaFoldDB" id="Q0IEJ8"/>
<dbReference type="SUPFAM" id="SSF57716">
    <property type="entry name" value="Glucocorticoid receptor-like (DNA-binding domain)"/>
    <property type="match status" value="1"/>
</dbReference>
<dbReference type="Proteomes" id="UP000682892">
    <property type="component" value="Unassembled WGS sequence"/>
</dbReference>
<reference evidence="3" key="1">
    <citation type="submission" date="2005-10" db="EMBL/GenBank/DDBJ databases">
        <authorList>
            <person name="Loftus B.J."/>
            <person name="Nene V.M."/>
            <person name="Hannick L.I."/>
            <person name="Bidwell S."/>
            <person name="Haas B."/>
            <person name="Amedeo P."/>
            <person name="Orvis J."/>
            <person name="Wortman J.R."/>
            <person name="White O.R."/>
            <person name="Salzberg S."/>
            <person name="Shumway M."/>
            <person name="Koo H."/>
            <person name="Zhao Y."/>
            <person name="Holmes M."/>
            <person name="Miller J."/>
            <person name="Schatz M."/>
            <person name="Pop M."/>
            <person name="Pai G."/>
            <person name="Utterback T."/>
            <person name="Rogers Y.-H."/>
            <person name="Kravitz S."/>
            <person name="Fraser C.M."/>
        </authorList>
    </citation>
    <scope>NUCLEOTIDE SEQUENCE</scope>
    <source>
        <strain evidence="3">Liverpool</strain>
    </source>
</reference>
<evidence type="ECO:0000313" key="3">
    <source>
        <dbReference type="EMBL" id="EAT37712.1"/>
    </source>
</evidence>
<dbReference type="Pfam" id="PF07776">
    <property type="entry name" value="zf-AD"/>
    <property type="match status" value="1"/>
</dbReference>
<dbReference type="PaxDb" id="7159-AAEL010305-PA"/>
<name>Q0IEJ8_AEDAE</name>
<dbReference type="STRING" id="7159.Q0IEJ8"/>
<evidence type="ECO:0000259" key="2">
    <source>
        <dbReference type="Pfam" id="PF07776"/>
    </source>
</evidence>
<dbReference type="OMA" id="EDKYICY"/>
<accession>Q0IEJ8</accession>
<feature type="region of interest" description="Disordered" evidence="1">
    <location>
        <begin position="98"/>
        <end position="137"/>
    </location>
</feature>
<sequence>MNTSSNNAAAAGGGENVSPGGQQKSIKTNVCLICGIYTNLSLNIFEPRSGPDIREVIYQKYNFKAERNDNEDKYICYSCNNWLINWYTLQYLSESQNYKPIPSSSSQQQSEKRSKRSKTGHTNAGPSKNKENLEQDNYITSTVTVNEMYSRRINHKKSIQCVSNKPVQRSMISCSSNTPIKSLENNLILMLASQGTSVTKENVSALSITQNSQSKTFSYIDVMETSMKKQKSQKPKCKEIILSFNSAISEIVNNVPSLKHLCNSDSNQISSVNEP</sequence>
<organism evidence="3 4">
    <name type="scientific">Aedes aegypti</name>
    <name type="common">Yellowfever mosquito</name>
    <name type="synonym">Culex aegypti</name>
    <dbReference type="NCBI Taxonomy" id="7159"/>
    <lineage>
        <taxon>Eukaryota</taxon>
        <taxon>Metazoa</taxon>
        <taxon>Ecdysozoa</taxon>
        <taxon>Arthropoda</taxon>
        <taxon>Hexapoda</taxon>
        <taxon>Insecta</taxon>
        <taxon>Pterygota</taxon>
        <taxon>Neoptera</taxon>
        <taxon>Endopterygota</taxon>
        <taxon>Diptera</taxon>
        <taxon>Nematocera</taxon>
        <taxon>Culicoidea</taxon>
        <taxon>Culicidae</taxon>
        <taxon>Culicinae</taxon>
        <taxon>Aedini</taxon>
        <taxon>Aedes</taxon>
        <taxon>Stegomyia</taxon>
    </lineage>
</organism>